<protein>
    <submittedName>
        <fullName evidence="2">Uncharacterized protein</fullName>
    </submittedName>
</protein>
<dbReference type="EMBL" id="JBHUCP010000007">
    <property type="protein sequence ID" value="MFD1530241.1"/>
    <property type="molecule type" value="Genomic_DNA"/>
</dbReference>
<sequence length="261" mass="26817">MDVIPARTFGAALLHARTGGRPVERVAYVLGVVLLASGLVHLGVLLVTGATWFGPVSMRKPMTFGLSFGLTLATVAWVTSLLTMGLRTRTVLLGVFSAVSVVETALVTMQAWRGVPSHVNFETPFDTGVSMALAGGGGVIIVTVLAFATAALRGAGGLAPSMRLAVRSGFALLVVGLAVGAVMIATGVGEARSGDPLLAYSTLGTLKPVHGVALHAVLVLPAIAWLLGALDWSERRRVRVMRSAVVGYALLVAVTGAVSVL</sequence>
<feature type="transmembrane region" description="Helical" evidence="1">
    <location>
        <begin position="240"/>
        <end position="260"/>
    </location>
</feature>
<feature type="transmembrane region" description="Helical" evidence="1">
    <location>
        <begin position="209"/>
        <end position="228"/>
    </location>
</feature>
<feature type="transmembrane region" description="Helical" evidence="1">
    <location>
        <begin position="164"/>
        <end position="189"/>
    </location>
</feature>
<accession>A0ABW4FI79</accession>
<dbReference type="Proteomes" id="UP001597145">
    <property type="component" value="Unassembled WGS sequence"/>
</dbReference>
<gene>
    <name evidence="2" type="ORF">ACFSCY_12385</name>
</gene>
<dbReference type="RefSeq" id="WP_343977110.1">
    <property type="nucleotide sequence ID" value="NZ_BAAAJG010000008.1"/>
</dbReference>
<feature type="transmembrane region" description="Helical" evidence="1">
    <location>
        <begin position="64"/>
        <end position="84"/>
    </location>
</feature>
<proteinExistence type="predicted"/>
<comment type="caution">
    <text evidence="2">The sequence shown here is derived from an EMBL/GenBank/DDBJ whole genome shotgun (WGS) entry which is preliminary data.</text>
</comment>
<evidence type="ECO:0000256" key="1">
    <source>
        <dbReference type="SAM" id="Phobius"/>
    </source>
</evidence>
<feature type="transmembrane region" description="Helical" evidence="1">
    <location>
        <begin position="26"/>
        <end position="52"/>
    </location>
</feature>
<evidence type="ECO:0000313" key="3">
    <source>
        <dbReference type="Proteomes" id="UP001597145"/>
    </source>
</evidence>
<keyword evidence="1" id="KW-0472">Membrane</keyword>
<keyword evidence="1" id="KW-0812">Transmembrane</keyword>
<reference evidence="3" key="1">
    <citation type="journal article" date="2019" name="Int. J. Syst. Evol. Microbiol.">
        <title>The Global Catalogue of Microorganisms (GCM) 10K type strain sequencing project: providing services to taxonomists for standard genome sequencing and annotation.</title>
        <authorList>
            <consortium name="The Broad Institute Genomics Platform"/>
            <consortium name="The Broad Institute Genome Sequencing Center for Infectious Disease"/>
            <person name="Wu L."/>
            <person name="Ma J."/>
        </authorList>
    </citation>
    <scope>NUCLEOTIDE SEQUENCE [LARGE SCALE GENOMIC DNA]</scope>
    <source>
        <strain evidence="3">JCM 12165</strain>
    </source>
</reference>
<keyword evidence="1" id="KW-1133">Transmembrane helix</keyword>
<feature type="transmembrane region" description="Helical" evidence="1">
    <location>
        <begin position="91"/>
        <end position="112"/>
    </location>
</feature>
<evidence type="ECO:0000313" key="2">
    <source>
        <dbReference type="EMBL" id="MFD1530241.1"/>
    </source>
</evidence>
<organism evidence="2 3">
    <name type="scientific">Pseudonocardia aurantiaca</name>
    <dbReference type="NCBI Taxonomy" id="75290"/>
    <lineage>
        <taxon>Bacteria</taxon>
        <taxon>Bacillati</taxon>
        <taxon>Actinomycetota</taxon>
        <taxon>Actinomycetes</taxon>
        <taxon>Pseudonocardiales</taxon>
        <taxon>Pseudonocardiaceae</taxon>
        <taxon>Pseudonocardia</taxon>
    </lineage>
</organism>
<keyword evidence="3" id="KW-1185">Reference proteome</keyword>
<feature type="transmembrane region" description="Helical" evidence="1">
    <location>
        <begin position="132"/>
        <end position="152"/>
    </location>
</feature>
<name>A0ABW4FI79_9PSEU</name>